<dbReference type="FunFam" id="2.60.40.10:FF:000917">
    <property type="entry name" value="Obscurin, cytoskeletal calmodulin and titin-interacting RhoGEF"/>
    <property type="match status" value="1"/>
</dbReference>
<feature type="domain" description="Ig-like" evidence="42">
    <location>
        <begin position="2923"/>
        <end position="3006"/>
    </location>
</feature>
<dbReference type="EC" id="2.7.11.1" evidence="6"/>
<dbReference type="KEGG" id="bmus:118892570"/>
<feature type="domain" description="Ig-like" evidence="42">
    <location>
        <begin position="2483"/>
        <end position="2566"/>
    </location>
</feature>
<feature type="domain" description="Ig-like" evidence="42">
    <location>
        <begin position="5665"/>
        <end position="5748"/>
    </location>
</feature>
<dbReference type="CDD" id="cd00096">
    <property type="entry name" value="Ig"/>
    <property type="match status" value="7"/>
</dbReference>
<keyword evidence="26" id="KW-0539">Nucleus</keyword>
<feature type="domain" description="Ig-like" evidence="42">
    <location>
        <begin position="1504"/>
        <end position="1588"/>
    </location>
</feature>
<feature type="domain" description="Ig-like" evidence="42">
    <location>
        <begin position="3362"/>
        <end position="3447"/>
    </location>
</feature>
<keyword evidence="20" id="KW-0460">Magnesium</keyword>
<feature type="domain" description="Fibronectin type-III" evidence="43">
    <location>
        <begin position="4179"/>
        <end position="4273"/>
    </location>
</feature>
<dbReference type="InterPro" id="IPR003961">
    <property type="entry name" value="FN3_dom"/>
</dbReference>
<dbReference type="InterPro" id="IPR036116">
    <property type="entry name" value="FN3_sf"/>
</dbReference>
<keyword evidence="25" id="KW-0514">Muscle protein</keyword>
<dbReference type="PANTHER" id="PTHR35971:SF4">
    <property type="entry name" value="OBSCURIN"/>
    <property type="match status" value="1"/>
</dbReference>
<feature type="compositionally biased region" description="Basic and acidic residues" evidence="37">
    <location>
        <begin position="4688"/>
        <end position="4705"/>
    </location>
</feature>
<evidence type="ECO:0000256" key="9">
    <source>
        <dbReference type="ARBA" id="ARBA00022475"/>
    </source>
</evidence>
<proteinExistence type="inferred from homology"/>
<feature type="domain" description="Ig-like" evidence="42">
    <location>
        <begin position="4909"/>
        <end position="4998"/>
    </location>
</feature>
<feature type="domain" description="Ig-like" evidence="42">
    <location>
        <begin position="332"/>
        <end position="422"/>
    </location>
</feature>
<dbReference type="CDD" id="cd00063">
    <property type="entry name" value="FN3"/>
    <property type="match status" value="1"/>
</dbReference>
<feature type="compositionally biased region" description="Low complexity" evidence="37">
    <location>
        <begin position="6746"/>
        <end position="6759"/>
    </location>
</feature>
<dbReference type="SUPFAM" id="SSF56112">
    <property type="entry name" value="Protein kinase-like (PK-like)"/>
    <property type="match status" value="2"/>
</dbReference>
<evidence type="ECO:0000256" key="18">
    <source>
        <dbReference type="ARBA" id="ARBA00022782"/>
    </source>
</evidence>
<dbReference type="PROSITE" id="PS50003">
    <property type="entry name" value="PH_DOMAIN"/>
    <property type="match status" value="1"/>
</dbReference>
<keyword evidence="19 36" id="KW-0067">ATP-binding</keyword>
<feature type="domain" description="Ig-like" evidence="42">
    <location>
        <begin position="2131"/>
        <end position="2214"/>
    </location>
</feature>
<dbReference type="FunFam" id="2.60.40.10:FF:001032">
    <property type="entry name" value="Obscurin, cytoskeletal calmodulin and titin-interacting RhoGEF"/>
    <property type="match status" value="1"/>
</dbReference>
<dbReference type="InterPro" id="IPR036028">
    <property type="entry name" value="SH3-like_dom_sf"/>
</dbReference>
<comment type="similarity">
    <text evidence="5">Belongs to the protein kinase superfamily. CAMK Ser/Thr protein kinase family.</text>
</comment>
<dbReference type="FunFam" id="2.60.40.10:FF:001103">
    <property type="entry name" value="Obscurin, cytoskeletal calmodulin and titin-interacting RhoGEF"/>
    <property type="match status" value="1"/>
</dbReference>
<evidence type="ECO:0000256" key="24">
    <source>
        <dbReference type="ARBA" id="ARBA00023157"/>
    </source>
</evidence>
<dbReference type="Pfam" id="PF00621">
    <property type="entry name" value="RhoGEF"/>
    <property type="match status" value="1"/>
</dbReference>
<feature type="domain" description="Ig-like" evidence="42">
    <location>
        <begin position="6012"/>
        <end position="6100"/>
    </location>
</feature>
<dbReference type="InterPro" id="IPR035899">
    <property type="entry name" value="DBL_dom_sf"/>
</dbReference>
<dbReference type="SUPFAM" id="SSF49265">
    <property type="entry name" value="Fibronectin type III"/>
    <property type="match status" value="1"/>
</dbReference>
<dbReference type="PANTHER" id="PTHR35971">
    <property type="entry name" value="SI:DKEY-31G6.6"/>
    <property type="match status" value="1"/>
</dbReference>
<dbReference type="InterPro" id="IPR007110">
    <property type="entry name" value="Ig-like_dom"/>
</dbReference>
<dbReference type="GO" id="GO:0005516">
    <property type="term" value="F:calmodulin binding"/>
    <property type="evidence" value="ECO:0007669"/>
    <property type="project" value="UniProtKB-KW"/>
</dbReference>
<dbReference type="FunFam" id="2.60.40.10:FF:001314">
    <property type="entry name" value="Obscurin, cytoskeletal calmodulin and titin-interacting RhoGEF"/>
    <property type="match status" value="1"/>
</dbReference>
<dbReference type="GO" id="GO:0030018">
    <property type="term" value="C:Z disc"/>
    <property type="evidence" value="ECO:0007669"/>
    <property type="project" value="UniProtKB-SubCell"/>
</dbReference>
<dbReference type="PROSITE" id="PS00107">
    <property type="entry name" value="PROTEIN_KINASE_ATP"/>
    <property type="match status" value="1"/>
</dbReference>
<keyword evidence="21" id="KW-0112">Calmodulin-binding</keyword>
<dbReference type="GO" id="GO:0004674">
    <property type="term" value="F:protein serine/threonine kinase activity"/>
    <property type="evidence" value="ECO:0007669"/>
    <property type="project" value="UniProtKB-KW"/>
</dbReference>
<evidence type="ECO:0000256" key="37">
    <source>
        <dbReference type="SAM" id="MobiDB-lite"/>
    </source>
</evidence>
<evidence type="ECO:0000256" key="31">
    <source>
        <dbReference type="ARBA" id="ARBA00054415"/>
    </source>
</evidence>
<dbReference type="PROSITE" id="PS00108">
    <property type="entry name" value="PROTEIN_KINASE_ST"/>
    <property type="match status" value="1"/>
</dbReference>
<feature type="domain" description="Ig-like" evidence="42">
    <location>
        <begin position="1684"/>
        <end position="1766"/>
    </location>
</feature>
<evidence type="ECO:0000256" key="17">
    <source>
        <dbReference type="ARBA" id="ARBA00022777"/>
    </source>
</evidence>
<dbReference type="FunFam" id="2.60.40.10:FF:000421">
    <property type="entry name" value="LOW QUALITY PROTEIN: obscurin"/>
    <property type="match status" value="4"/>
</dbReference>
<dbReference type="Pfam" id="PF00612">
    <property type="entry name" value="IQ"/>
    <property type="match status" value="1"/>
</dbReference>
<reference evidence="45" key="1">
    <citation type="submission" date="2025-08" db="UniProtKB">
        <authorList>
            <consortium name="RefSeq"/>
        </authorList>
    </citation>
    <scope>IDENTIFICATION</scope>
    <source>
        <tissue evidence="45">Epidermis and Blubber</tissue>
    </source>
</reference>
<evidence type="ECO:0000256" key="35">
    <source>
        <dbReference type="PROSITE-ProRule" id="PRU00192"/>
    </source>
</evidence>
<dbReference type="InterPro" id="IPR017441">
    <property type="entry name" value="Protein_kinase_ATP_BS"/>
</dbReference>
<dbReference type="InterPro" id="IPR000719">
    <property type="entry name" value="Prot_kinase_dom"/>
</dbReference>
<feature type="compositionally biased region" description="Low complexity" evidence="37">
    <location>
        <begin position="6806"/>
        <end position="6817"/>
    </location>
</feature>
<sequence length="7626" mass="828196">WYKEGKKLSSSSKVRVEATGRGRRLVVQQAGKADAGEYSCEAGGQSVSFHLDVTEPKVVFAKEQPARSEVQAVAGASATLSCEVAQAQTEVTWYKDGKKLSSSSKVRVEATGRGRRLVVQQAGKADAGEYSCEAGGQSVSFHLDVTEPKVVFAKEQPARSEVQAVAGASATLSCEVAQAQTEVTWYKDGKKLSSSSKVRVEATGRGRRLVVQQAGKADAGEYSCEAGGQSVSFHLDVTEPKVVFAKEQPALSEVQAVAGASATLSCEVAQAQTEVTWYKDGKKLSSSSKVRVEATGRGRRLVVQQAGKADAGEYSCEAGGQSVSFHLDVTEPMVVFAKEQPTRSEVQAMAGASAMLSCEVAQAQMEVMWYKDGKKLSASSKVRVEAKGCTRQLVVQPAGKVDAGEYSCEARGQRVSFHLDVTEPKVVFAKEQPARSEVQAVAGASATLSCEVAQAQTEVTWYKDGKKLSSSSKVRVEAKGCTRRLVVQQAGKADAGEYSCEAGGQKVSFHLDVTEPELEPPTLERPRRREPLVVREHEDIVLTATLATPSVAAVTWLKDGVEIRSSKRHEMASLGDTHTLTVRGAQTLDSAVYSCRLGAEEQDFPVQVEEVAAKFCRPLEPVSGELGGTVKLVCELSPAQAQVVWRHGSTQLRAGKRFQMAAAGLQRSLTVSGLRAEDAGEYVCESRDDHTSAVLTVSVPRVVKFTSGLSAVVADEGCKATFQCMVTPSDVAVTWFRDGVKLQSSEKFLISQKGASHSLTILGLALEDAGQITAEAESIKTVAALRVREAPVLFKKKLEPQTVEERSSVTMEVELTRPWPEVKWTRNAAALVTGENVEIHAEGSSHRLVLRSVGFADRGFYGCETADDKTQAKLTVEMRQVRLVRGLQTVEAQEQGTATMEVELSHADVEGSWTRDGLRLQPGPTFQLVVHGPTHTLTLSGLQRQDSGLVSFRAEGVHTSARLVVTELPVKFSRPLQDVVATEKDKVVLDCELSRPNVDVRWLKDGVQLQVSKTLGMVAQGACRSLIIYRCELGDQGVYVCDAHDAQSSASLTVQGRNVQIVRPLEDVEVMEREGATFSCEVSHDEVPAQWFREGSKLRPSDNVRIRQEGRTYTLIYRRVLVEDAGEIKFVAQCAESRAQLRVKELPVSILRPLRDKIAMEKHRGVLECQMSRASAQVRWFKGSVELQPGAKYEMVSDGLYRQLVINAVQPEDEDTYTCDAGDVKTSAQFFVEEQSITIVRGLQDVTVMEPAPAWFECETSIPSVRPPKWLLGETVLQAGADVGMEQEGTVHRLTLRRTCSTMTGPVHFTIGKSRSTACLVVSDIPMVLTRPLEPKVGRELQSVVLSCDFKPPPKTVQWYKEETPLVPSDKFKMGLEGHMAELRILRLTPADAGVYRCQAGSAQSSAEVTVEVREVTVTQPLQDLEVTEEGCACFSCELSHEDEEVEWSLNGTPLCNDSLHKITHEGRRHTLVLKQVQRADTGTVCASSPKVMASARLEVKGKPVVFLKALDDVSVEEWGTLTLRCEVSDHQARVVWRKDGMELGPSDKYDFLYTAGTRGLVVHNLSRDDAGLYTCDVGTDETRAHVTVHDLHVGITKRLKTVEVMEGESCSFECVLSHENTGDVAVWMVGGKTVGSSGRFRATRQGRKYTLAVRDALPSDAGEVVFSVRDLTSKASLIIRERPVDIVKPLEDQRAVLGEDVVLRCELSREGTPVCWLKDGKAIRKSKKYELLVEGTRAMLVIHAASLKDSGEYTCETESSKSTASLRVEEKPNQFTEELADLQVEEKGTAVFACKTERPAASVTWRKGLTELQASEKHAPSQEGLTLRLTISALEKADSDTYTCDIGQAQSQARLLVKGQKVLITEDLEDLEVQEGSSATFCCRISPADYKPVHWFLDKTPLSANELNEIEVQPGGCHVLTLRQLALKDSGTIHFEAGDQRTSAALQVTEKPSVFSQELTDATVMEGEDLTLVCETAALDSPVCWTKDGKALRPSARCRLSYEGRRAQLVITDTTLQDGGHYKCEAGGAWSSSIVRVHAQPVRFREGLKDVEVLEGGAATLHCMLSSEAMPVEWRRGDEVVQPGDKYSLRQEGTMLELLIRDLQPQDSGQYSCCFGDQMTSATLTVQALPAEFIGRLRSKEATEGTTATLHCELSKAAPVEWRKGPEALRAGDRVSLRQDGAVCELEIRGLTVEDAGEYSCVCGQERTSATLTVRGLPAKFTKGLRKEEATEGATATLHCELSKTAPVEWRKGPETLRAGDRVSLRQDGAVCELEIRGLVVADAGEYSCVCGQEKTSAVLTVRALPAEFIRRLRSKEAMEGTTATLHCELSKAAPVEWRKGPETLRAGDRVSLRQDGAVCELEIRGLVVADAGEYSCVCGQERTSATLTVRALPTKFTKGLRKEEATEGTTATLRCELSKTAPVEWRKGPEILRAGDRVSLRQDGAVCELEIRGLAVADTGEYSCVCGQERTSATLTVRALPAKFTKGLKNEEAMEGATATLRCELSKAAPVEWRKGPETLKPGDRVSLKQDGAKCELQIHGLVVADAGEYSCVCGKERTSATLAIRALPARFIQDLKTKEATEGATATLHCELSKEAPVEWRKGPETLRARDRVRLRQDGAVCELEIRGLVVADAGEYSCVCGQEKTSAVLTVKALPAEFIGRLRSKEAAEGTTATLHCELSKPVLVEWRKGPETLRAGDRVSLRQDGAVCELEIRGLTVEDAGEYSCVCGQERTSATLTVRGLPAKFTKGVKKEEATEGATVTLRCELNKAAPVEWRKGPETLRAGDRVSLRQDGTVCELEIRGLVVADAGEYSCVCGLEKTSSTLTVTALPTKFTKGLRKEEATEGATATLQCELSKAAPVEWRKGPETLRAGDRVSLRQDGAVCELEIRDLTVEDAGEYSCVCGQERTSATLTVRGLPAKFTKGVKKEEATEGATVTLHCELNKAAPVEWRKGPETLRAGDRVSLRQDGTVCELEIRDLVVADAGEYSCVCGLEKTSSTLTVTALPTKFTKGLRKEEATEGATATLQCELSKEAPVEWRKGPDALRAGDRVSLRQDGAVCELEIRGLTEEDAGEYSCVCGQERTSATLTVRGLPAKFTKGVKKEEATEGATVTLHCELSKTAPVEWRKGPETLRAGDRVSLRQDGTVCELEIRDLVVADAGEYSCVCGLEKTSSTLTVTALPTKFTKGLRKEEATEGATATLQCELSKEAPVEWRKGPDALRAGDRVSLRQDGAVCELEIRGLTVEDAGEYSCVCGQERTSATLTVRGLPAKFTKGLRKEEATEGATATLHCELSKTAPVEWRKGPETLRAGDRVSLRQDGAVCELEIHDLTEEDAGEYSCVCGQERTSATLTIRAPQVVFRKPLQSLQAEEGTSASLRCELSEPSAAVVWSKGGLELQADERWEPQQRGHMAELVLRDLRWEDTGEYTCTCGSQATSATLTVTVAPVRFLRELQAQEVDEGATAHLRCELSRAGASVEWRKGSLQLFPCAKYQMVLEGTAAELLVHGAEQEDAGHYTCDTGHAQSTASLSVRAPRPTFKMELQSAEQEAGGVVQLCCQLNDSEPGAPVLWLKEGVELQGSPKYEMRRKGATCELLIHGLEAKDAGEYACMVGSQKTLASLKVKEPEVTIVRGLVDTEVQADGEAEFSCEVSRAEAVDVEWRLQGLPLQSNEVTEVAVRGGHTHTLRLKSVTPEDAGIVSFHVGLHTSSAQLTVTAPEVTILEPLQNVQLSEGQDAHFQCRLSRALGQEARWALGGVPLQTNEMNDITVEHGTLHLLTLHKVTSEDAGTISFQVGSCLSEAQLKVTEAAPCLVRGLQNVDVFAGEVATFSCEVSRAGGPEAHWWLDGTLLQDGPQSAISVHDGTFHSLTLSGLGVADSGTITFRAGPLVSRAKLLVKDPTVEVVSAMQDLAVEEGGPAELLCQYSRPVQATWKMDEQEVCADGRRVIIEQDWTVARLSFRPALPCDSGIYTCEAAGTRVVALLQVQAKNTVVRGLENVEAPEGGEALFECLLSRPEVAAHTWLLDDEPVRTSENAEVVYFEDGLRHLLLLRNLRPQDSCRVTFLAGDMVTSAFLTVRGWRLEVLEAPRDTAVLAGGRASFSCTLSETVPVGEATWYVNGASVQPDDADWTVTAEGSQHTLLLHRAQPHHAGEVTFAARDAVASARLTVLGLPDPPEDAEVVGRTGSSVTLSWVAPTSDGGGGLCGYRVEMKAAATGEWQLCHELVPGPECLVDGLAPGETYRFRVAAVGAAGAGEPVYLPQTVRLAEPQEPTPAPPAPESRQVAAGEDLCLECEVAEAGEVIWLKGTERIQPSGRFQLLCQGQRQTLLIRDFSAEDQGEYRCAPARDPVSVAAAAFQVVLTPESGDEVPTQPSLPPEAAQEGDLHLLWEALAQKRRMSREPTLDSISELPEEDGRPQRLRQEVEEVAPDLSEDSSTADELTRTGEADLSHTSSDDESRAGTPSLVTYLKKAGRASASPLASKVEAPAAPSGKPQKQQEKPASVTPPPGDLSVGDLGDLSMDKAAVKIQAAFKGYKVRKEMQQQEGPVFCRTFGDTVAQVGDVLHLECVVSSKTDVRARWLKDGVELTDGRHHHIDQLGDGTCSLLVTSLGRADAGHYTCQVSNRFGRVAHSACVAVSGTESETESSSGSELGDTLRRAARRLYRLFRTKGPAEVSDEEIFSADEGKAEPEEPGDRETYREDEQSICIRFEALAEARRAATCFQDMFGTLDNRVDISLSEQGLHGVEMRIGKVAPTPAAPPEPVLAAEAAPVFLTELQNQEVLDGYPVSFDCVVTGQPVPSVRWFKDGRVLEEDDHYMISEDQQGGHQLIITAVVPADMGVYRCLAENSVGVSSTKAELRVDLTSTDYDTAAEATETSSYFSARGYLSSREQEGTESTSEEGQLPQVVEDLKDLQVAPGTGLAKFQLKVKGYPTPRLYWFKDGQPLTASAHICMTDRKTLHTLEIVSVTSEDAGQYSAYISNTVGAAYSSARLLVRGPSEPEEKPAFDVHQQLVPPRFLEKFTSKKVKKGSSITFSVKVEGDPPPVVHWLREEAEQGVLWIGRHTPGYTVASSAQQHNLVLLDVDRQHQGTYTCIATNTAGQALCSASLHVSGLPKETGAAEEQARVKEALISTFLQGIQAVSEQMSEPSGFTDLAGQRKGELPAAEACGHLSLAEVGTEEFLKKLTSQITEMVSAKITQATLQVPGGDSDEESKTPSASPRHGRSRPSSSVQESSSESEDGDSRGEIFDIYVVTADYLPLGAEQDAILLREGQYVEVLDSAHPLRWLVRTKPTKSSLSRQGWVSPAYLDRRLKLSPEWGPAEAPEFPGEAVSEDEYKTRLSSIIRELLSSEQAFVGKLQFLQNHHMQYLDRCPHVPTAVASQKAVIFRNVQDISHFHSSFSQELHSCDTDDDVAMCFIKNQAAFEKYLEFLVGRVQAESVMVSMAVQEFYKKYTEEVLSAADPSQPPPPSLQHFLEQPVERVQQYQALLKELIRNKARNGQNCALLEQAYAVVSALPQRAENQLHVSLMENYPGTLEALGEPIRQGHFIVWEGAPGARMPWKGHHRHVFLFRHHLVVCKPRRDSRTDTFSYVFRNMMKLSNIDLNDKVEGDDRAFEVWHEREDSVRKYLLQARTVITKNSWVKEICGIQQRLALPVWRPPDFEEELADCTAELGETVKLACRVTGTPKPIVSWYKDGKPVEVEPHHILIEDPDGSCALILDNLTGVDSGQYMCFAASAAGNASTLGKILVQVPPRFVNKVRAVPFVEGEDAQITCTIEGVPHPQIRWYKDGALLTPGGKYQTLSEPRSGLLVLEIRAAGKEDLGLYECELVNRLGSKRGGAELFMQGPALQAREQQHVGQLAAVEDAAIPPPDALGQVDQESTSIQRTVMCPEAPGPTTGEHTSPGPRPGGPPGLQEAGQNPPGVEAGDAPGEPRKVPQPPSHEGLEQNSRAHAEVQERMVPIRMEGAACPRAGATELWDIHSHVFTETKHRTYVYQASDMCATRPPSMQVTIEDVQAQRGGVAQFQAVIEGNPQPTVTWYKDGAQLVDGPRLSQQQEGTTYSLVLRDVAQHDAGVYTCLAHNAGGQVLCKAELLVHGGDSEQSSRRKLHSFYEVKEEIGRGVFGFVKRVQHKGNQMSCAAKFIPLRSRTRVQAYRERDILAGLSHPLVTALLDQFETRKTLILILELCSSEELLDRLFRKSVVTEAEVKVYIQQLVEGLHYLHGQGILHLDVKPPNILMVHPAREDIKICDFGFAQKITPAEPQYSKYGSPEFVAPEIIEQTPVSETSDIWAMGVISYLSLTCSSPFAGESDRATLLNVLEGRVSWSSPMATHLTEDAQDFIKAALKKAMEARPSAAKCLAHPWFLKSVPAEEAHFINTKQLKFLLARSRWQRSLMSYKSILVMRSIPELLQGPPDSPSLGVARHLRGDAGASSSSSSSSDNELAPFARAKSLPPSPVTHSPLLHPRGFLRPSASLPEEAEACPPAAASPLPASPQGAQPPAALGCVPRQSVIRSLFYQQVGEGPELGGVSAGGRRHPARRRHLLKGGYFSGVLPGLREPLLEHRALEEQAAREEQATLVAEAPSLEAALQMPSASAHGASRFSRSLDLDRLNTASPSAKACSEGQCSALGPSSPQGAHGESMPGGDARAREEEHPEGSLQGLRLLPSTGGDGCSPQQEGSFQDSCGGQAAPFFQPQRSPAPQDCGTPAALAPQPPGSFPPGHCTEPLLTSPSPFFSGKPQASLSPAQASPQADSERGLKDIPLAGRPDPPKPPEPASHMGLEPSPSLDTEGLSRETEGPSQSSPSPQRPQELATTRKFSLGCPGGYAGVVGYGTFAFGGDAGGMLGQGPLWARMSWAASQSSEEEEEEAGAESPPPQASTVPLPEGGRALPRASQEVSSWEDLSGGSQVSLVQIRDLSRDLEAADTVSLDISEVDPAYLNLSDLYDIKYLPFEFMTFKKVPRPVEPELPPSPESEAGEELAELPEATWPWPGILGPPESLEITEEPEDMQALLGEAAGGSKRKWSPPSSSLFHFPGRQSLLEEPTELGLRRRVRASVAHISRLLRSRPAGLEKEGPPRKKAGLASFRLSGLKSRDQAPSFLRELSDEMVVLGQSVTLACQVSAQPVAQATWSKDGALLESSSRLLISSTLKNFQLLTILVVTAEDLGVYTCSVRNALGTAATTAILRKAERPSSSPRPDIGEVYADGVLLVWKPVESYGPVTYIVQCSLEGGSWSTLASDIFDCCYLTGKLSRGGVYTFRTACVSKAGMGPYSSPSEQVLLGGPSHLGEPLCRALRNAPCHFTSEEESVASGPAQPLPSMQTFAFQTQIRRGRFSVVRECREKASGRVLAAKIVPCHPEDRTAVLREYETLKGLRHPHLAQLQAAYLSPRHLVLILELCSGPELLPCLAERSSYSESEVKDYLWQMLSAAQYLHAQGILHLDLRSENMIVTEYNLLKVIDFGNAQSSAQERVLPLESFKDYVETMAPELLEGQGAVAQTDIWAIGVTAFIMLSAEYPVSSEGTRDLQKGLRKGLIQLSRCYAGLSGGAVAFLRSTLCAQPWGRPSASRCLQCPWLTEEGPASSQPAAVTFPTASLRAFVREREKRRALLYKKHNLAQVR</sequence>
<evidence type="ECO:0000259" key="42">
    <source>
        <dbReference type="PROSITE" id="PS50835"/>
    </source>
</evidence>
<evidence type="ECO:0000256" key="13">
    <source>
        <dbReference type="ARBA" id="ARBA00022679"/>
    </source>
</evidence>
<keyword evidence="9" id="KW-1003">Cell membrane</keyword>
<dbReference type="FunFam" id="2.60.40.10:FF:000773">
    <property type="entry name" value="obscurin isoform X4"/>
    <property type="match status" value="1"/>
</dbReference>
<dbReference type="SMART" id="SM00406">
    <property type="entry name" value="IGv"/>
    <property type="match status" value="11"/>
</dbReference>
<feature type="region of interest" description="Disordered" evidence="37">
    <location>
        <begin position="6863"/>
        <end position="6909"/>
    </location>
</feature>
<feature type="region of interest" description="Disordered" evidence="37">
    <location>
        <begin position="5895"/>
        <end position="5958"/>
    </location>
</feature>
<feature type="region of interest" description="Disordered" evidence="37">
    <location>
        <begin position="4482"/>
        <end position="4521"/>
    </location>
</feature>
<evidence type="ECO:0000256" key="20">
    <source>
        <dbReference type="ARBA" id="ARBA00022842"/>
    </source>
</evidence>
<dbReference type="Gene3D" id="2.60.40.10">
    <property type="entry name" value="Immunoglobulins"/>
    <property type="match status" value="58"/>
</dbReference>
<evidence type="ECO:0000256" key="25">
    <source>
        <dbReference type="ARBA" id="ARBA00023179"/>
    </source>
</evidence>
<feature type="compositionally biased region" description="Low complexity" evidence="37">
    <location>
        <begin position="6478"/>
        <end position="6508"/>
    </location>
</feature>
<feature type="non-terminal residue" evidence="45">
    <location>
        <position position="1"/>
    </location>
</feature>
<keyword evidence="16 36" id="KW-0547">Nucleotide-binding</keyword>
<feature type="domain" description="Ig-like" evidence="42">
    <location>
        <begin position="4551"/>
        <end position="4642"/>
    </location>
</feature>
<evidence type="ECO:0000256" key="10">
    <source>
        <dbReference type="ARBA" id="ARBA00022490"/>
    </source>
</evidence>
<feature type="domain" description="PH" evidence="39">
    <location>
        <begin position="5546"/>
        <end position="5655"/>
    </location>
</feature>
<feature type="compositionally biased region" description="Basic and acidic residues" evidence="37">
    <location>
        <begin position="4444"/>
        <end position="4463"/>
    </location>
</feature>
<keyword evidence="11" id="KW-0723">Serine/threonine-protein kinase</keyword>
<evidence type="ECO:0000256" key="29">
    <source>
        <dbReference type="ARBA" id="ARBA00047899"/>
    </source>
</evidence>
<dbReference type="SMART" id="SM00060">
    <property type="entry name" value="FN3"/>
    <property type="match status" value="2"/>
</dbReference>
<evidence type="ECO:0000256" key="12">
    <source>
        <dbReference type="ARBA" id="ARBA00022553"/>
    </source>
</evidence>
<dbReference type="GO" id="GO:0030154">
    <property type="term" value="P:cell differentiation"/>
    <property type="evidence" value="ECO:0007669"/>
    <property type="project" value="UniProtKB-KW"/>
</dbReference>
<dbReference type="FunFam" id="2.30.30.40:FF:000124">
    <property type="entry name" value="obscurin isoform X2"/>
    <property type="match status" value="1"/>
</dbReference>
<dbReference type="InterPro" id="IPR003599">
    <property type="entry name" value="Ig_sub"/>
</dbReference>
<dbReference type="FunFam" id="2.60.40.10:FF:000707">
    <property type="entry name" value="Obscurin, cytoskeletal calmodulin and titin-interacting RhoGEF"/>
    <property type="match status" value="1"/>
</dbReference>
<feature type="domain" description="Ig-like" evidence="42">
    <location>
        <begin position="4086"/>
        <end position="4172"/>
    </location>
</feature>
<feature type="domain" description="Ig-like" evidence="42">
    <location>
        <begin position="2307"/>
        <end position="2390"/>
    </location>
</feature>
<evidence type="ECO:0000256" key="3">
    <source>
        <dbReference type="ARBA" id="ARBA00004135"/>
    </source>
</evidence>
<feature type="domain" description="Ig-like" evidence="42">
    <location>
        <begin position="4775"/>
        <end position="4864"/>
    </location>
</feature>
<dbReference type="PROSITE" id="PS00109">
    <property type="entry name" value="PROTEIN_KINASE_TYR"/>
    <property type="match status" value="1"/>
</dbReference>
<feature type="domain" description="Ig-like" evidence="42">
    <location>
        <begin position="3187"/>
        <end position="3270"/>
    </location>
</feature>
<keyword evidence="12" id="KW-0597">Phosphoprotein</keyword>
<feature type="region of interest" description="Disordered" evidence="37">
    <location>
        <begin position="4403"/>
        <end position="4466"/>
    </location>
</feature>
<evidence type="ECO:0000256" key="8">
    <source>
        <dbReference type="ARBA" id="ARBA00022473"/>
    </source>
</evidence>
<evidence type="ECO:0000256" key="15">
    <source>
        <dbReference type="ARBA" id="ARBA00022737"/>
    </source>
</evidence>
<evidence type="ECO:0000313" key="44">
    <source>
        <dbReference type="Proteomes" id="UP000694857"/>
    </source>
</evidence>
<dbReference type="SUPFAM" id="SSF48065">
    <property type="entry name" value="DBL homology domain (DH-domain)"/>
    <property type="match status" value="1"/>
</dbReference>
<dbReference type="GO" id="GO:0005634">
    <property type="term" value="C:nucleus"/>
    <property type="evidence" value="ECO:0007669"/>
    <property type="project" value="UniProtKB-SubCell"/>
</dbReference>
<dbReference type="FunFam" id="2.60.40.10:FF:000599">
    <property type="entry name" value="obscurin isoform X3"/>
    <property type="match status" value="1"/>
</dbReference>
<feature type="domain" description="Ig-like" evidence="42">
    <location>
        <begin position="4265"/>
        <end position="4357"/>
    </location>
</feature>
<evidence type="ECO:0000256" key="32">
    <source>
        <dbReference type="ARBA" id="ARBA00067992"/>
    </source>
</evidence>
<feature type="domain" description="Ig-like" evidence="42">
    <location>
        <begin position="2571"/>
        <end position="2654"/>
    </location>
</feature>
<dbReference type="CDD" id="cd13239">
    <property type="entry name" value="PH_Obscurin"/>
    <property type="match status" value="1"/>
</dbReference>
<name>A0A8B8X0U4_BALMU</name>
<dbReference type="SUPFAM" id="SSF48726">
    <property type="entry name" value="Immunoglobulin"/>
    <property type="match status" value="56"/>
</dbReference>
<dbReference type="GO" id="GO:1902936">
    <property type="term" value="F:phosphatidylinositol bisphosphate binding"/>
    <property type="evidence" value="ECO:0007669"/>
    <property type="project" value="UniProtKB-ARBA"/>
</dbReference>
<dbReference type="Pfam" id="PF00041">
    <property type="entry name" value="fn3"/>
    <property type="match status" value="1"/>
</dbReference>
<dbReference type="Pfam" id="PF00069">
    <property type="entry name" value="Pkinase"/>
    <property type="match status" value="2"/>
</dbReference>
<dbReference type="GeneID" id="118892570"/>
<dbReference type="SMART" id="SM00409">
    <property type="entry name" value="IG"/>
    <property type="match status" value="54"/>
</dbReference>
<feature type="domain" description="Ig-like" evidence="42">
    <location>
        <begin position="7105"/>
        <end position="7194"/>
    </location>
</feature>
<dbReference type="InterPro" id="IPR036179">
    <property type="entry name" value="Ig-like_dom_sf"/>
</dbReference>
<keyword evidence="14" id="KW-0479">Metal-binding</keyword>
<evidence type="ECO:0000256" key="21">
    <source>
        <dbReference type="ARBA" id="ARBA00022860"/>
    </source>
</evidence>
<feature type="domain" description="Fibronectin type-III" evidence="43">
    <location>
        <begin position="7199"/>
        <end position="7291"/>
    </location>
</feature>
<feature type="domain" description="Ig-like" evidence="42">
    <location>
        <begin position="520"/>
        <end position="612"/>
    </location>
</feature>
<feature type="domain" description="Ig-like" evidence="42">
    <location>
        <begin position="1"/>
        <end position="54"/>
    </location>
</feature>
<dbReference type="InterPro" id="IPR000219">
    <property type="entry name" value="DH_dom"/>
</dbReference>
<evidence type="ECO:0000259" key="38">
    <source>
        <dbReference type="PROSITE" id="PS50002"/>
    </source>
</evidence>
<feature type="domain" description="DH" evidence="40">
    <location>
        <begin position="5344"/>
        <end position="5528"/>
    </location>
</feature>
<dbReference type="FunFam" id="2.60.40.10:FF:000988">
    <property type="entry name" value="obscurin isoform X3"/>
    <property type="match status" value="1"/>
</dbReference>
<feature type="domain" description="Ig-like" evidence="42">
    <location>
        <begin position="1953"/>
        <end position="2027"/>
    </location>
</feature>
<evidence type="ECO:0000259" key="39">
    <source>
        <dbReference type="PROSITE" id="PS50003"/>
    </source>
</evidence>
<keyword evidence="24" id="KW-1015">Disulfide bond</keyword>
<dbReference type="FunFam" id="2.60.40.10:FF:000075">
    <property type="entry name" value="Obscurin, cytoskeletal calmodulin and titin-interacting RhoGEF"/>
    <property type="match status" value="5"/>
</dbReference>
<dbReference type="PROSITE" id="PS50096">
    <property type="entry name" value="IQ"/>
    <property type="match status" value="1"/>
</dbReference>
<dbReference type="FunFam" id="2.60.40.10:FF:000148">
    <property type="entry name" value="titin isoform X1"/>
    <property type="match status" value="2"/>
</dbReference>
<dbReference type="Proteomes" id="UP000694857">
    <property type="component" value="Chromosome 3"/>
</dbReference>
<dbReference type="Gene3D" id="3.30.200.20">
    <property type="entry name" value="Phosphorylase Kinase, domain 1"/>
    <property type="match status" value="1"/>
</dbReference>
<feature type="compositionally biased region" description="Low complexity" evidence="37">
    <location>
        <begin position="5221"/>
        <end position="5240"/>
    </location>
</feature>
<dbReference type="Gene3D" id="1.20.900.10">
    <property type="entry name" value="Dbl homology (DH) domain"/>
    <property type="match status" value="1"/>
</dbReference>
<comment type="subcellular location">
    <subcellularLocation>
        <location evidence="3">Cell membrane</location>
        <location evidence="3">Sarcolemma</location>
    </subcellularLocation>
    <subcellularLocation>
        <location evidence="28">Cytoplasm</location>
        <location evidence="28">Myofibril</location>
        <location evidence="28">Sarcomere</location>
        <location evidence="28">M line</location>
    </subcellularLocation>
    <subcellularLocation>
        <location evidence="4">Cytoplasm</location>
        <location evidence="4">Myofibril</location>
        <location evidence="4">Sarcomere</location>
        <location evidence="4">Z line</location>
    </subcellularLocation>
    <subcellularLocation>
        <location evidence="2">Nucleus</location>
    </subcellularLocation>
</comment>
<protein>
    <recommendedName>
        <fullName evidence="32">Obscurin</fullName>
        <ecNumber evidence="6">2.7.11.1</ecNumber>
    </recommendedName>
    <alternativeName>
        <fullName evidence="33">Obscurin-RhoGEF</fullName>
    </alternativeName>
    <alternativeName>
        <fullName evidence="34">Obscurin-myosin light chain kinase</fullName>
    </alternativeName>
</protein>
<dbReference type="InterPro" id="IPR003598">
    <property type="entry name" value="Ig_sub2"/>
</dbReference>
<dbReference type="InterPro" id="IPR013106">
    <property type="entry name" value="Ig_V-set"/>
</dbReference>
<dbReference type="InterPro" id="IPR013783">
    <property type="entry name" value="Ig-like_fold"/>
</dbReference>
<dbReference type="FunFam" id="2.30.29.30:FF:000197">
    <property type="entry name" value="obscurin isoform X5"/>
    <property type="match status" value="1"/>
</dbReference>
<feature type="domain" description="Ig-like" evidence="42">
    <location>
        <begin position="627"/>
        <end position="696"/>
    </location>
</feature>
<dbReference type="GO" id="GO:0005085">
    <property type="term" value="F:guanyl-nucleotide exchange factor activity"/>
    <property type="evidence" value="ECO:0007669"/>
    <property type="project" value="InterPro"/>
</dbReference>
<feature type="domain" description="Ig-like" evidence="42">
    <location>
        <begin position="240"/>
        <end position="330"/>
    </location>
</feature>
<dbReference type="FunFam" id="2.60.40.10:FF:000050">
    <property type="entry name" value="Titin isoform B"/>
    <property type="match status" value="3"/>
</dbReference>
<evidence type="ECO:0000256" key="11">
    <source>
        <dbReference type="ARBA" id="ARBA00022527"/>
    </source>
</evidence>
<evidence type="ECO:0000313" key="45">
    <source>
        <dbReference type="RefSeq" id="XP_036703213.1"/>
    </source>
</evidence>
<dbReference type="CDD" id="cd20971">
    <property type="entry name" value="IgI_1_Titin-A168_like"/>
    <property type="match status" value="1"/>
</dbReference>
<dbReference type="Gene3D" id="2.30.29.30">
    <property type="entry name" value="Pleckstrin-homology domain (PH domain)/Phosphotyrosine-binding domain (PTB)"/>
    <property type="match status" value="1"/>
</dbReference>
<dbReference type="SUPFAM" id="SSF50044">
    <property type="entry name" value="SH3-domain"/>
    <property type="match status" value="1"/>
</dbReference>
<comment type="catalytic activity">
    <reaction evidence="29">
        <text>L-threonyl-[protein] + ATP = O-phospho-L-threonyl-[protein] + ADP + H(+)</text>
        <dbReference type="Rhea" id="RHEA:46608"/>
        <dbReference type="Rhea" id="RHEA-COMP:11060"/>
        <dbReference type="Rhea" id="RHEA-COMP:11605"/>
        <dbReference type="ChEBI" id="CHEBI:15378"/>
        <dbReference type="ChEBI" id="CHEBI:30013"/>
        <dbReference type="ChEBI" id="CHEBI:30616"/>
        <dbReference type="ChEBI" id="CHEBI:61977"/>
        <dbReference type="ChEBI" id="CHEBI:456216"/>
        <dbReference type="EC" id="2.7.11.1"/>
    </reaction>
</comment>
<feature type="domain" description="Ig-like" evidence="42">
    <location>
        <begin position="56"/>
        <end position="146"/>
    </location>
</feature>
<keyword evidence="13" id="KW-0808">Transferase</keyword>
<accession>A0A8B8X0U4</accession>
<dbReference type="FunFam" id="2.60.40.10:FF:000898">
    <property type="entry name" value="Obscurin, cytoskeletal calmodulin and titin-interacting RhoGEF"/>
    <property type="match status" value="1"/>
</dbReference>
<dbReference type="FunFam" id="2.60.40.10:FF:000903">
    <property type="entry name" value="obscurin isoform X6"/>
    <property type="match status" value="1"/>
</dbReference>
<dbReference type="InterPro" id="IPR001849">
    <property type="entry name" value="PH_domain"/>
</dbReference>
<feature type="compositionally biased region" description="Polar residues" evidence="37">
    <location>
        <begin position="6681"/>
        <end position="6692"/>
    </location>
</feature>
<evidence type="ECO:0000256" key="33">
    <source>
        <dbReference type="ARBA" id="ARBA00079591"/>
    </source>
</evidence>
<feature type="domain" description="Ig-like" evidence="42">
    <location>
        <begin position="3904"/>
        <end position="3979"/>
    </location>
</feature>
<feature type="domain" description="Ig-like" evidence="42">
    <location>
        <begin position="1773"/>
        <end position="1857"/>
    </location>
</feature>
<dbReference type="Gene3D" id="2.30.30.40">
    <property type="entry name" value="SH3 Domains"/>
    <property type="match status" value="1"/>
</dbReference>
<dbReference type="PROSITE" id="PS50853">
    <property type="entry name" value="FN3"/>
    <property type="match status" value="2"/>
</dbReference>
<dbReference type="SMART" id="SM00015">
    <property type="entry name" value="IQ"/>
    <property type="match status" value="1"/>
</dbReference>
<dbReference type="GO" id="GO:0005524">
    <property type="term" value="F:ATP binding"/>
    <property type="evidence" value="ECO:0007669"/>
    <property type="project" value="UniProtKB-UniRule"/>
</dbReference>
<feature type="domain" description="Ig-like" evidence="42">
    <location>
        <begin position="148"/>
        <end position="238"/>
    </location>
</feature>
<feature type="region of interest" description="Disordered" evidence="37">
    <location>
        <begin position="6624"/>
        <end position="6822"/>
    </location>
</feature>
<dbReference type="Pfam" id="PF07679">
    <property type="entry name" value="I-set"/>
    <property type="match status" value="52"/>
</dbReference>
<evidence type="ECO:0000256" key="1">
    <source>
        <dbReference type="ARBA" id="ARBA00001946"/>
    </source>
</evidence>
<evidence type="ECO:0000256" key="16">
    <source>
        <dbReference type="ARBA" id="ARBA00022741"/>
    </source>
</evidence>
<dbReference type="GO" id="GO:0031430">
    <property type="term" value="C:M band"/>
    <property type="evidence" value="ECO:0007669"/>
    <property type="project" value="UniProtKB-SubCell"/>
</dbReference>
<dbReference type="InterPro" id="IPR055251">
    <property type="entry name" value="SOS1_NGEF_PH"/>
</dbReference>
<dbReference type="FunFam" id="2.60.40.10:FF:000523">
    <property type="entry name" value="obscurin isoform X4"/>
    <property type="match status" value="1"/>
</dbReference>
<dbReference type="FunFam" id="2.60.40.10:FF:001071">
    <property type="entry name" value="obscurin isoform X4"/>
    <property type="match status" value="1"/>
</dbReference>
<dbReference type="InterPro" id="IPR000048">
    <property type="entry name" value="IQ_motif_EF-hand-BS"/>
</dbReference>
<dbReference type="SMART" id="SM00220">
    <property type="entry name" value="S_TKc"/>
    <property type="match status" value="2"/>
</dbReference>
<evidence type="ECO:0000256" key="19">
    <source>
        <dbReference type="ARBA" id="ARBA00022840"/>
    </source>
</evidence>
<evidence type="ECO:0000256" key="27">
    <source>
        <dbReference type="ARBA" id="ARBA00023319"/>
    </source>
</evidence>
<comment type="function">
    <text evidence="31">Structural component of striated muscles which plays a role in myofibrillogenesis. Probably involved in the assembly of myosin into sarcomeric A bands in striated muscle. Has serine/threonine protein kinase activity and phosphorylates N-cadherin CDH2 and sodium/potassium-transporting ATPase subunit ATP1B1. Binds (via the PH domain) strongly to phosphatidylinositol 3,4-bisphosphate (PtdIns(3,4)P2) and phosphatidylinositol 4,5-bisphosphate (PtdIns(4,5)P2), and to a lesser extent to phosphatidylinositol 3-phosphate (PtdIns(3)P), phosphatidylinositol 4-phosphate (PtdIns(4)P), phosphatidylinositol 5-phosphate (PtdIns(5)P) and phosphatidylinositol 3,4,5-trisphosphate (PtdIns(3,4,5)P3).</text>
</comment>
<feature type="domain" description="Ig-like" evidence="42">
    <location>
        <begin position="2042"/>
        <end position="2126"/>
    </location>
</feature>
<dbReference type="FunFam" id="2.60.40.10:FF:000747">
    <property type="entry name" value="obscurin isoform X6"/>
    <property type="match status" value="1"/>
</dbReference>
<keyword evidence="23" id="KW-0472">Membrane</keyword>
<feature type="binding site" evidence="36">
    <location>
        <position position="6147"/>
    </location>
    <ligand>
        <name>ATP</name>
        <dbReference type="ChEBI" id="CHEBI:30616"/>
    </ligand>
</feature>
<keyword evidence="8" id="KW-0217">Developmental protein</keyword>
<feature type="domain" description="Ig-like" evidence="42">
    <location>
        <begin position="5020"/>
        <end position="5116"/>
    </location>
</feature>
<dbReference type="PROSITE" id="PS50835">
    <property type="entry name" value="IG_LIKE"/>
    <property type="match status" value="47"/>
</dbReference>
<comment type="catalytic activity">
    <reaction evidence="30">
        <text>L-seryl-[protein] + ATP = O-phospho-L-seryl-[protein] + ADP + H(+)</text>
        <dbReference type="Rhea" id="RHEA:17989"/>
        <dbReference type="Rhea" id="RHEA-COMP:9863"/>
        <dbReference type="Rhea" id="RHEA-COMP:11604"/>
        <dbReference type="ChEBI" id="CHEBI:15378"/>
        <dbReference type="ChEBI" id="CHEBI:29999"/>
        <dbReference type="ChEBI" id="CHEBI:30616"/>
        <dbReference type="ChEBI" id="CHEBI:83421"/>
        <dbReference type="ChEBI" id="CHEBI:456216"/>
        <dbReference type="EC" id="2.7.11.1"/>
    </reaction>
</comment>
<dbReference type="FunFam" id="3.30.200.20:FF:000424">
    <property type="entry name" value="obscurin isoform X5"/>
    <property type="match status" value="1"/>
</dbReference>
<dbReference type="Pfam" id="PF22697">
    <property type="entry name" value="SOS1_NGEF_PH"/>
    <property type="match status" value="1"/>
</dbReference>
<feature type="domain" description="Ig-like" evidence="42">
    <location>
        <begin position="2659"/>
        <end position="2742"/>
    </location>
</feature>
<feature type="domain" description="Ig-like" evidence="42">
    <location>
        <begin position="2219"/>
        <end position="2302"/>
    </location>
</feature>
<evidence type="ECO:0000256" key="22">
    <source>
        <dbReference type="ARBA" id="ARBA00023121"/>
    </source>
</evidence>
<keyword evidence="27" id="KW-0393">Immunoglobulin domain</keyword>
<keyword evidence="44" id="KW-1185">Reference proteome</keyword>
<dbReference type="InterPro" id="IPR013098">
    <property type="entry name" value="Ig_I-set"/>
</dbReference>
<dbReference type="FunFam" id="2.60.40.10:FF:001214">
    <property type="entry name" value="Obscurin, cytoskeletal calmodulin and titin-interacting RhoGEF"/>
    <property type="match status" value="1"/>
</dbReference>
<feature type="compositionally biased region" description="Basic and acidic residues" evidence="37">
    <location>
        <begin position="5949"/>
        <end position="5958"/>
    </location>
</feature>
<dbReference type="OrthoDB" id="9682109at2759"/>
<dbReference type="InterPro" id="IPR008266">
    <property type="entry name" value="Tyr_kinase_AS"/>
</dbReference>
<dbReference type="CDD" id="cd23767">
    <property type="entry name" value="IQCD"/>
    <property type="match status" value="1"/>
</dbReference>
<dbReference type="InterPro" id="IPR008271">
    <property type="entry name" value="Ser/Thr_kinase_AS"/>
</dbReference>
<dbReference type="FunFam" id="2.60.40.10:FF:000841">
    <property type="entry name" value="obscurin isoform X4"/>
    <property type="match status" value="1"/>
</dbReference>
<dbReference type="SUPFAM" id="SSF50729">
    <property type="entry name" value="PH domain-like"/>
    <property type="match status" value="1"/>
</dbReference>
<dbReference type="FunFam" id="2.60.40.10:FF:000866">
    <property type="entry name" value="Obscurin, cytoskeletal calmodulin and titin-interacting RhoGEF"/>
    <property type="match status" value="1"/>
</dbReference>
<feature type="domain" description="Ig-like" evidence="42">
    <location>
        <begin position="3542"/>
        <end position="3634"/>
    </location>
</feature>
<evidence type="ECO:0000256" key="23">
    <source>
        <dbReference type="ARBA" id="ARBA00023136"/>
    </source>
</evidence>
<evidence type="ECO:0000259" key="40">
    <source>
        <dbReference type="PROSITE" id="PS50010"/>
    </source>
</evidence>
<feature type="region of interest" description="Disordered" evidence="37">
    <location>
        <begin position="5205"/>
        <end position="5248"/>
    </location>
</feature>
<feature type="compositionally biased region" description="Basic and acidic residues" evidence="37">
    <location>
        <begin position="6654"/>
        <end position="6663"/>
    </location>
</feature>
<keyword evidence="15" id="KW-0677">Repeat</keyword>
<evidence type="ECO:0000256" key="34">
    <source>
        <dbReference type="ARBA" id="ARBA00079785"/>
    </source>
</evidence>
<dbReference type="InterPro" id="IPR011993">
    <property type="entry name" value="PH-like_dom_sf"/>
</dbReference>
<evidence type="ECO:0000259" key="43">
    <source>
        <dbReference type="PROSITE" id="PS50853"/>
    </source>
</evidence>
<feature type="domain" description="Ig-like" evidence="42">
    <location>
        <begin position="2395"/>
        <end position="2478"/>
    </location>
</feature>
<evidence type="ECO:0000256" key="5">
    <source>
        <dbReference type="ARBA" id="ARBA00006692"/>
    </source>
</evidence>
<feature type="domain" description="Ig-like" evidence="42">
    <location>
        <begin position="3275"/>
        <end position="3358"/>
    </location>
</feature>
<dbReference type="FunFam" id="1.10.510.10:FF:000912">
    <property type="entry name" value="obscurin isoform X1"/>
    <property type="match status" value="1"/>
</dbReference>
<feature type="domain" description="Protein kinase" evidence="41">
    <location>
        <begin position="6118"/>
        <end position="6371"/>
    </location>
</feature>
<evidence type="ECO:0000259" key="41">
    <source>
        <dbReference type="PROSITE" id="PS50011"/>
    </source>
</evidence>
<feature type="domain" description="Ig-like" evidence="42">
    <location>
        <begin position="3099"/>
        <end position="3182"/>
    </location>
</feature>
<dbReference type="SMART" id="SM00233">
    <property type="entry name" value="PH"/>
    <property type="match status" value="1"/>
</dbReference>
<dbReference type="RefSeq" id="XP_036703213.1">
    <property type="nucleotide sequence ID" value="XM_036847318.1"/>
</dbReference>
<keyword evidence="22" id="KW-0446">Lipid-binding</keyword>
<feature type="domain" description="Ig-like" evidence="42">
    <location>
        <begin position="3011"/>
        <end position="3094"/>
    </location>
</feature>
<evidence type="ECO:0000256" key="4">
    <source>
        <dbReference type="ARBA" id="ARBA00004216"/>
    </source>
</evidence>
<evidence type="ECO:0000256" key="36">
    <source>
        <dbReference type="PROSITE-ProRule" id="PRU10141"/>
    </source>
</evidence>
<feature type="domain" description="Ig-like" evidence="42">
    <location>
        <begin position="3452"/>
        <end position="3536"/>
    </location>
</feature>
<feature type="compositionally biased region" description="Acidic residues" evidence="37">
    <location>
        <begin position="4429"/>
        <end position="4441"/>
    </location>
</feature>
<dbReference type="FunFam" id="2.60.40.10:FF:001295">
    <property type="entry name" value="Obscurin, cytoskeletal calmodulin and titin-interacting RhoGEF"/>
    <property type="match status" value="1"/>
</dbReference>
<dbReference type="GO" id="GO:1902531">
    <property type="term" value="P:regulation of intracellular signal transduction"/>
    <property type="evidence" value="ECO:0007669"/>
    <property type="project" value="UniProtKB-ARBA"/>
</dbReference>
<dbReference type="GO" id="GO:0046872">
    <property type="term" value="F:metal ion binding"/>
    <property type="evidence" value="ECO:0007669"/>
    <property type="project" value="UniProtKB-KW"/>
</dbReference>
<comment type="cofactor">
    <cofactor evidence="1">
        <name>Mg(2+)</name>
        <dbReference type="ChEBI" id="CHEBI:18420"/>
    </cofactor>
</comment>
<keyword evidence="10" id="KW-0963">Cytoplasm</keyword>
<feature type="compositionally biased region" description="Basic and acidic residues" evidence="37">
    <location>
        <begin position="4417"/>
        <end position="4428"/>
    </location>
</feature>
<feature type="region of interest" description="Disordered" evidence="37">
    <location>
        <begin position="6419"/>
        <end position="6508"/>
    </location>
</feature>
<feature type="domain" description="Ig-like" evidence="42">
    <location>
        <begin position="2835"/>
        <end position="2918"/>
    </location>
</feature>
<dbReference type="FunFam" id="2.60.40.10:FF:000380">
    <property type="entry name" value="obscurin isoform X3"/>
    <property type="match status" value="1"/>
</dbReference>
<evidence type="ECO:0000256" key="14">
    <source>
        <dbReference type="ARBA" id="ARBA00022723"/>
    </source>
</evidence>
<gene>
    <name evidence="45" type="primary">LOC118892570</name>
</gene>
<dbReference type="FunFam" id="3.30.200.20:FF:000501">
    <property type="entry name" value="Obscurin isoform B"/>
    <property type="match status" value="1"/>
</dbReference>
<keyword evidence="18" id="KW-0221">Differentiation</keyword>
<evidence type="ECO:0000256" key="28">
    <source>
        <dbReference type="ARBA" id="ARBA00037833"/>
    </source>
</evidence>
<feature type="domain" description="Ig-like" evidence="42">
    <location>
        <begin position="969"/>
        <end position="1053"/>
    </location>
</feature>
<keyword evidence="7 35" id="KW-0728">SH3 domain</keyword>
<feature type="domain" description="Ig-like" evidence="42">
    <location>
        <begin position="1326"/>
        <end position="1410"/>
    </location>
</feature>
<feature type="domain" description="Protein kinase" evidence="41">
    <location>
        <begin position="7330"/>
        <end position="7582"/>
    </location>
</feature>
<feature type="domain" description="Ig-like" evidence="42">
    <location>
        <begin position="700"/>
        <end position="875"/>
    </location>
</feature>
<feature type="domain" description="Ig-like" evidence="42">
    <location>
        <begin position="1147"/>
        <end position="1238"/>
    </location>
</feature>
<dbReference type="PROSITE" id="PS50002">
    <property type="entry name" value="SH3"/>
    <property type="match status" value="1"/>
</dbReference>
<feature type="domain" description="Ig-like" evidence="42">
    <location>
        <begin position="2747"/>
        <end position="2830"/>
    </location>
</feature>
<dbReference type="FunFam" id="1.10.510.10:FF:000519">
    <property type="entry name" value="Obscurin, cytoskeletal calmodulin and titin-interacting RhoGEF"/>
    <property type="match status" value="1"/>
</dbReference>
<feature type="domain" description="Ig-like" evidence="42">
    <location>
        <begin position="5759"/>
        <end position="5849"/>
    </location>
</feature>
<evidence type="ECO:0000256" key="2">
    <source>
        <dbReference type="ARBA" id="ARBA00004123"/>
    </source>
</evidence>
<dbReference type="Gene3D" id="1.10.510.10">
    <property type="entry name" value="Transferase(Phosphotransferase) domain 1"/>
    <property type="match status" value="2"/>
</dbReference>
<dbReference type="SMART" id="SM00325">
    <property type="entry name" value="RhoGEF"/>
    <property type="match status" value="1"/>
</dbReference>
<dbReference type="FunFam" id="2.60.40.10:FF:000989">
    <property type="entry name" value="Obscurin, cytoskeletal calmodulin and titin-interacting RhoGEF"/>
    <property type="match status" value="1"/>
</dbReference>
<organism evidence="44 45">
    <name type="scientific">Balaenoptera musculus</name>
    <name type="common">Blue whale</name>
    <dbReference type="NCBI Taxonomy" id="9771"/>
    <lineage>
        <taxon>Eukaryota</taxon>
        <taxon>Metazoa</taxon>
        <taxon>Chordata</taxon>
        <taxon>Craniata</taxon>
        <taxon>Vertebrata</taxon>
        <taxon>Euteleostomi</taxon>
        <taxon>Mammalia</taxon>
        <taxon>Eutheria</taxon>
        <taxon>Laurasiatheria</taxon>
        <taxon>Artiodactyla</taxon>
        <taxon>Whippomorpha</taxon>
        <taxon>Cetacea</taxon>
        <taxon>Mysticeti</taxon>
        <taxon>Balaenopteridae</taxon>
        <taxon>Balaenoptera</taxon>
    </lineage>
</organism>
<dbReference type="InterPro" id="IPR001452">
    <property type="entry name" value="SH3_domain"/>
</dbReference>
<dbReference type="CDD" id="cd12025">
    <property type="entry name" value="SH3_Obscurin_like"/>
    <property type="match status" value="1"/>
</dbReference>
<keyword evidence="17" id="KW-0418">Kinase</keyword>
<dbReference type="PROSITE" id="PS50010">
    <property type="entry name" value="DH_2"/>
    <property type="match status" value="1"/>
</dbReference>
<dbReference type="GO" id="GO:0042383">
    <property type="term" value="C:sarcolemma"/>
    <property type="evidence" value="ECO:0007669"/>
    <property type="project" value="UniProtKB-SubCell"/>
</dbReference>
<feature type="domain" description="Ig-like" evidence="42">
    <location>
        <begin position="424"/>
        <end position="502"/>
    </location>
</feature>
<dbReference type="InterPro" id="IPR052385">
    <property type="entry name" value="Obscurin/Obscurin-like_Reg"/>
</dbReference>
<evidence type="ECO:0000256" key="30">
    <source>
        <dbReference type="ARBA" id="ARBA00048679"/>
    </source>
</evidence>
<feature type="domain" description="Ig-like" evidence="42">
    <location>
        <begin position="3815"/>
        <end position="3887"/>
    </location>
</feature>
<dbReference type="FunFam" id="1.20.900.10:FF:000027">
    <property type="entry name" value="Obscurin, cytoskeletal calmodulin and titin-interacting RhoGEF"/>
    <property type="match status" value="1"/>
</dbReference>
<evidence type="ECO:0000256" key="7">
    <source>
        <dbReference type="ARBA" id="ARBA00022443"/>
    </source>
</evidence>
<dbReference type="InterPro" id="IPR011009">
    <property type="entry name" value="Kinase-like_dom_sf"/>
</dbReference>
<dbReference type="PROSITE" id="PS50011">
    <property type="entry name" value="PROTEIN_KINASE_DOM"/>
    <property type="match status" value="2"/>
</dbReference>
<evidence type="ECO:0000256" key="6">
    <source>
        <dbReference type="ARBA" id="ARBA00012513"/>
    </source>
</evidence>
<feature type="region of interest" description="Disordered" evidence="37">
    <location>
        <begin position="4680"/>
        <end position="4705"/>
    </location>
</feature>
<feature type="domain" description="SH3" evidence="38">
    <location>
        <begin position="5251"/>
        <end position="5318"/>
    </location>
</feature>
<dbReference type="FunFam" id="2.60.40.10:FF:000228">
    <property type="entry name" value="obscurin isoform X4"/>
    <property type="match status" value="17"/>
</dbReference>
<feature type="domain" description="Ig-like" evidence="42">
    <location>
        <begin position="3722"/>
        <end position="3811"/>
    </location>
</feature>
<dbReference type="InterPro" id="IPR035526">
    <property type="entry name" value="Obscurin_SH3"/>
</dbReference>
<dbReference type="SMART" id="SM00408">
    <property type="entry name" value="IGc2"/>
    <property type="match status" value="47"/>
</dbReference>
<evidence type="ECO:0000256" key="26">
    <source>
        <dbReference type="ARBA" id="ARBA00023242"/>
    </source>
</evidence>